<dbReference type="EMBL" id="JARPWH010000135">
    <property type="protein sequence ID" value="MDT2404798.1"/>
    <property type="molecule type" value="Genomic_DNA"/>
</dbReference>
<dbReference type="AlphaFoldDB" id="A0AAW8RY13"/>
<accession>A0AAW8RY13</accession>
<reference evidence="1" key="1">
    <citation type="submission" date="2023-03" db="EMBL/GenBank/DDBJ databases">
        <authorList>
            <person name="Shen W."/>
            <person name="Cai J."/>
        </authorList>
    </citation>
    <scope>NUCLEOTIDE SEQUENCE</scope>
    <source>
        <strain evidence="1">P33-2</strain>
    </source>
</reference>
<sequence length="142" mass="16954">MMQKYYDDFSRLPIEKMAQKITDMTFSYQETQVPKKHYKDLLSKTVEEVIAGSVEVNLIDTYYKTIEQLLKQNPKWLFQALLCFDVKIKPSTMSNAEYQALELTWSKYQDSKKSKMVDERWIDCFDSIKKNGATYQFRKEEE</sequence>
<dbReference type="Proteomes" id="UP001260773">
    <property type="component" value="Unassembled WGS sequence"/>
</dbReference>
<proteinExistence type="predicted"/>
<name>A0AAW8RY13_ENTAV</name>
<organism evidence="1 2">
    <name type="scientific">Enterococcus avium</name>
    <name type="common">Streptococcus avium</name>
    <dbReference type="NCBI Taxonomy" id="33945"/>
    <lineage>
        <taxon>Bacteria</taxon>
        <taxon>Bacillati</taxon>
        <taxon>Bacillota</taxon>
        <taxon>Bacilli</taxon>
        <taxon>Lactobacillales</taxon>
        <taxon>Enterococcaceae</taxon>
        <taxon>Enterococcus</taxon>
    </lineage>
</organism>
<evidence type="ECO:0000313" key="1">
    <source>
        <dbReference type="EMBL" id="MDT2404798.1"/>
    </source>
</evidence>
<evidence type="ECO:0000313" key="2">
    <source>
        <dbReference type="Proteomes" id="UP001260773"/>
    </source>
</evidence>
<comment type="caution">
    <text evidence="1">The sequence shown here is derived from an EMBL/GenBank/DDBJ whole genome shotgun (WGS) entry which is preliminary data.</text>
</comment>
<gene>
    <name evidence="1" type="ORF">P7D43_20725</name>
</gene>
<protein>
    <submittedName>
        <fullName evidence="1">Uncharacterized protein</fullName>
    </submittedName>
</protein>